<dbReference type="AlphaFoldDB" id="A0A8S2XM68"/>
<feature type="non-terminal residue" evidence="3">
    <location>
        <position position="1"/>
    </location>
</feature>
<proteinExistence type="predicted"/>
<evidence type="ECO:0000313" key="2">
    <source>
        <dbReference type="EMBL" id="CAF1651696.1"/>
    </source>
</evidence>
<evidence type="ECO:0000313" key="4">
    <source>
        <dbReference type="Proteomes" id="UP000682733"/>
    </source>
</evidence>
<feature type="compositionally biased region" description="Polar residues" evidence="1">
    <location>
        <begin position="1"/>
        <end position="13"/>
    </location>
</feature>
<comment type="caution">
    <text evidence="3">The sequence shown here is derived from an EMBL/GenBank/DDBJ whole genome shotgun (WGS) entry which is preliminary data.</text>
</comment>
<sequence>PQDLSSPDQTVDPSSHDYNHGHGHSHSHSGSCKHAHGGPRMNNFMRATQPISTVPPKLPPSTEMKIVQAVQYGEIERCKQLIESGQADVNSPDEEG</sequence>
<reference evidence="3" key="1">
    <citation type="submission" date="2021-02" db="EMBL/GenBank/DDBJ databases">
        <authorList>
            <person name="Nowell W R."/>
        </authorList>
    </citation>
    <scope>NUCLEOTIDE SEQUENCE</scope>
</reference>
<feature type="compositionally biased region" description="Basic residues" evidence="1">
    <location>
        <begin position="21"/>
        <end position="37"/>
    </location>
</feature>
<evidence type="ECO:0000256" key="1">
    <source>
        <dbReference type="SAM" id="MobiDB-lite"/>
    </source>
</evidence>
<dbReference type="EMBL" id="CAJOBA010094919">
    <property type="protein sequence ID" value="CAF4499504.1"/>
    <property type="molecule type" value="Genomic_DNA"/>
</dbReference>
<organism evidence="3 4">
    <name type="scientific">Didymodactylos carnosus</name>
    <dbReference type="NCBI Taxonomy" id="1234261"/>
    <lineage>
        <taxon>Eukaryota</taxon>
        <taxon>Metazoa</taxon>
        <taxon>Spiralia</taxon>
        <taxon>Gnathifera</taxon>
        <taxon>Rotifera</taxon>
        <taxon>Eurotatoria</taxon>
        <taxon>Bdelloidea</taxon>
        <taxon>Philodinida</taxon>
        <taxon>Philodinidae</taxon>
        <taxon>Didymodactylos</taxon>
    </lineage>
</organism>
<gene>
    <name evidence="2" type="ORF">OVA965_LOCUS44860</name>
    <name evidence="3" type="ORF">TMI583_LOCUS47894</name>
</gene>
<dbReference type="Proteomes" id="UP000682733">
    <property type="component" value="Unassembled WGS sequence"/>
</dbReference>
<feature type="region of interest" description="Disordered" evidence="1">
    <location>
        <begin position="1"/>
        <end position="44"/>
    </location>
</feature>
<name>A0A8S2XM68_9BILA</name>
<accession>A0A8S2XM68</accession>
<protein>
    <submittedName>
        <fullName evidence="3">Uncharacterized protein</fullName>
    </submittedName>
</protein>
<dbReference type="Proteomes" id="UP000677228">
    <property type="component" value="Unassembled WGS sequence"/>
</dbReference>
<evidence type="ECO:0000313" key="3">
    <source>
        <dbReference type="EMBL" id="CAF4499504.1"/>
    </source>
</evidence>
<dbReference type="EMBL" id="CAJNOK010066383">
    <property type="protein sequence ID" value="CAF1651696.1"/>
    <property type="molecule type" value="Genomic_DNA"/>
</dbReference>